<reference evidence="4" key="1">
    <citation type="journal article" date="2021" name="PeerJ">
        <title>Extensive microbial diversity within the chicken gut microbiome revealed by metagenomics and culture.</title>
        <authorList>
            <person name="Gilroy R."/>
            <person name="Ravi A."/>
            <person name="Getino M."/>
            <person name="Pursley I."/>
            <person name="Horton D.L."/>
            <person name="Alikhan N.F."/>
            <person name="Baker D."/>
            <person name="Gharbi K."/>
            <person name="Hall N."/>
            <person name="Watson M."/>
            <person name="Adriaenssens E.M."/>
            <person name="Foster-Nyarko E."/>
            <person name="Jarju S."/>
            <person name="Secka A."/>
            <person name="Antonio M."/>
            <person name="Oren A."/>
            <person name="Chaudhuri R.R."/>
            <person name="La Ragione R."/>
            <person name="Hildebrand F."/>
            <person name="Pallen M.J."/>
        </authorList>
    </citation>
    <scope>NUCLEOTIDE SEQUENCE</scope>
    <source>
        <strain evidence="4">1647</strain>
    </source>
</reference>
<feature type="transmembrane region" description="Helical" evidence="2">
    <location>
        <begin position="37"/>
        <end position="57"/>
    </location>
</feature>
<keyword evidence="2" id="KW-1133">Transmembrane helix</keyword>
<sequence>MADSQYPYPPDRFDDEADAVTFHGAHRAELPFWRENLLYIIIIGAAVVLLVVLLFVIGGMGGGDDGAEGPASASESASSEAAPEESPSEEPAPEPDLSVPVQVVNAGSINGLAGTWQEELQGEGWEDVSVATADSPQQEPVVFYRDEADADTAQALAEQVGAGEARQSDEYDSPLTFIAVTEPGDGGDEGDGGDGDQGDQGGEGGEGEG</sequence>
<feature type="compositionally biased region" description="Gly residues" evidence="1">
    <location>
        <begin position="198"/>
        <end position="209"/>
    </location>
</feature>
<comment type="caution">
    <text evidence="4">The sequence shown here is derived from an EMBL/GenBank/DDBJ whole genome shotgun (WGS) entry which is preliminary data.</text>
</comment>
<keyword evidence="2" id="KW-0472">Membrane</keyword>
<protein>
    <submittedName>
        <fullName evidence="4">LytR C-terminal domain-containing protein</fullName>
    </submittedName>
</protein>
<name>A0A921GPR9_9MICO</name>
<feature type="region of interest" description="Disordered" evidence="1">
    <location>
        <begin position="161"/>
        <end position="209"/>
    </location>
</feature>
<evidence type="ECO:0000259" key="3">
    <source>
        <dbReference type="Pfam" id="PF13399"/>
    </source>
</evidence>
<proteinExistence type="predicted"/>
<dbReference type="AlphaFoldDB" id="A0A921GPR9"/>
<feature type="compositionally biased region" description="Acidic residues" evidence="1">
    <location>
        <begin position="82"/>
        <end position="93"/>
    </location>
</feature>
<feature type="domain" description="LytR/CpsA/Psr regulator C-terminal" evidence="3">
    <location>
        <begin position="98"/>
        <end position="176"/>
    </location>
</feature>
<evidence type="ECO:0000256" key="2">
    <source>
        <dbReference type="SAM" id="Phobius"/>
    </source>
</evidence>
<keyword evidence="2" id="KW-0812">Transmembrane</keyword>
<dbReference type="Pfam" id="PF13399">
    <property type="entry name" value="LytR_C"/>
    <property type="match status" value="1"/>
</dbReference>
<gene>
    <name evidence="4" type="ORF">K8W24_09430</name>
</gene>
<reference evidence="4" key="2">
    <citation type="submission" date="2021-09" db="EMBL/GenBank/DDBJ databases">
        <authorList>
            <person name="Gilroy R."/>
        </authorList>
    </citation>
    <scope>NUCLEOTIDE SEQUENCE</scope>
    <source>
        <strain evidence="4">1647</strain>
    </source>
</reference>
<dbReference type="Proteomes" id="UP000775129">
    <property type="component" value="Unassembled WGS sequence"/>
</dbReference>
<evidence type="ECO:0000313" key="5">
    <source>
        <dbReference type="Proteomes" id="UP000775129"/>
    </source>
</evidence>
<accession>A0A921GPR9</accession>
<feature type="region of interest" description="Disordered" evidence="1">
    <location>
        <begin position="65"/>
        <end position="97"/>
    </location>
</feature>
<evidence type="ECO:0000256" key="1">
    <source>
        <dbReference type="SAM" id="MobiDB-lite"/>
    </source>
</evidence>
<feature type="compositionally biased region" description="Acidic residues" evidence="1">
    <location>
        <begin position="185"/>
        <end position="197"/>
    </location>
</feature>
<feature type="compositionally biased region" description="Low complexity" evidence="1">
    <location>
        <begin position="68"/>
        <end position="81"/>
    </location>
</feature>
<dbReference type="Gene3D" id="3.30.70.2390">
    <property type="match status" value="1"/>
</dbReference>
<dbReference type="EMBL" id="DYWO01000278">
    <property type="protein sequence ID" value="HJF50001.1"/>
    <property type="molecule type" value="Genomic_DNA"/>
</dbReference>
<dbReference type="InterPro" id="IPR027381">
    <property type="entry name" value="LytR/CpsA/Psr_C"/>
</dbReference>
<evidence type="ECO:0000313" key="4">
    <source>
        <dbReference type="EMBL" id="HJF50001.1"/>
    </source>
</evidence>
<organism evidence="4 5">
    <name type="scientific">Brachybacterium paraconglomeratum</name>
    <dbReference type="NCBI Taxonomy" id="173362"/>
    <lineage>
        <taxon>Bacteria</taxon>
        <taxon>Bacillati</taxon>
        <taxon>Actinomycetota</taxon>
        <taxon>Actinomycetes</taxon>
        <taxon>Micrococcales</taxon>
        <taxon>Dermabacteraceae</taxon>
        <taxon>Brachybacterium</taxon>
    </lineage>
</organism>